<evidence type="ECO:0000256" key="6">
    <source>
        <dbReference type="SAM" id="Phobius"/>
    </source>
</evidence>
<evidence type="ECO:0000313" key="9">
    <source>
        <dbReference type="EMBL" id="KAK7014432.1"/>
    </source>
</evidence>
<keyword evidence="2 6" id="KW-0812">Transmembrane</keyword>
<dbReference type="InterPro" id="IPR017981">
    <property type="entry name" value="GPCR_2-like_7TM"/>
</dbReference>
<feature type="non-terminal residue" evidence="9">
    <location>
        <position position="1"/>
    </location>
</feature>
<keyword evidence="5" id="KW-1015">Disulfide bond</keyword>
<dbReference type="GO" id="GO:0007166">
    <property type="term" value="P:cell surface receptor signaling pathway"/>
    <property type="evidence" value="ECO:0007669"/>
    <property type="project" value="InterPro"/>
</dbReference>
<dbReference type="InterPro" id="IPR057244">
    <property type="entry name" value="GAIN_B"/>
</dbReference>
<feature type="transmembrane region" description="Helical" evidence="6">
    <location>
        <begin position="149"/>
        <end position="173"/>
    </location>
</feature>
<reference evidence="9 10" key="1">
    <citation type="submission" date="2023-11" db="EMBL/GenBank/DDBJ databases">
        <title>Halocaridina rubra genome assembly.</title>
        <authorList>
            <person name="Smith C."/>
        </authorList>
    </citation>
    <scope>NUCLEOTIDE SEQUENCE [LARGE SCALE GENOMIC DNA]</scope>
    <source>
        <strain evidence="9">EP-1</strain>
        <tissue evidence="9">Whole</tissue>
    </source>
</reference>
<feature type="transmembrane region" description="Helical" evidence="6">
    <location>
        <begin position="45"/>
        <end position="67"/>
    </location>
</feature>
<name>A0AAN8WGL2_HALRR</name>
<feature type="domain" description="GAIN-B" evidence="7">
    <location>
        <begin position="1"/>
        <end position="37"/>
    </location>
</feature>
<dbReference type="PRINTS" id="PR00249">
    <property type="entry name" value="GPCRSECRETIN"/>
</dbReference>
<feature type="domain" description="G-protein coupled receptors family 2 profile 2" evidence="8">
    <location>
        <begin position="43"/>
        <end position="188"/>
    </location>
</feature>
<evidence type="ECO:0000313" key="10">
    <source>
        <dbReference type="Proteomes" id="UP001381693"/>
    </source>
</evidence>
<organism evidence="9 10">
    <name type="scientific">Halocaridina rubra</name>
    <name type="common">Hawaiian red shrimp</name>
    <dbReference type="NCBI Taxonomy" id="373956"/>
    <lineage>
        <taxon>Eukaryota</taxon>
        <taxon>Metazoa</taxon>
        <taxon>Ecdysozoa</taxon>
        <taxon>Arthropoda</taxon>
        <taxon>Crustacea</taxon>
        <taxon>Multicrustacea</taxon>
        <taxon>Malacostraca</taxon>
        <taxon>Eumalacostraca</taxon>
        <taxon>Eucarida</taxon>
        <taxon>Decapoda</taxon>
        <taxon>Pleocyemata</taxon>
        <taxon>Caridea</taxon>
        <taxon>Atyoidea</taxon>
        <taxon>Atyidae</taxon>
        <taxon>Halocaridina</taxon>
    </lineage>
</organism>
<proteinExistence type="predicted"/>
<evidence type="ECO:0000256" key="1">
    <source>
        <dbReference type="ARBA" id="ARBA00004141"/>
    </source>
</evidence>
<dbReference type="Pfam" id="PF00002">
    <property type="entry name" value="7tm_2"/>
    <property type="match status" value="1"/>
</dbReference>
<dbReference type="InterPro" id="IPR000203">
    <property type="entry name" value="GPS"/>
</dbReference>
<keyword evidence="10" id="KW-1185">Reference proteome</keyword>
<gene>
    <name evidence="9" type="ORF">SK128_009958</name>
</gene>
<dbReference type="Proteomes" id="UP001381693">
    <property type="component" value="Unassembled WGS sequence"/>
</dbReference>
<dbReference type="GO" id="GO:0004930">
    <property type="term" value="F:G protein-coupled receptor activity"/>
    <property type="evidence" value="ECO:0007669"/>
    <property type="project" value="InterPro"/>
</dbReference>
<feature type="transmembrane region" description="Helical" evidence="6">
    <location>
        <begin position="109"/>
        <end position="129"/>
    </location>
</feature>
<dbReference type="Gene3D" id="2.60.220.50">
    <property type="match status" value="1"/>
</dbReference>
<keyword evidence="4 6" id="KW-0472">Membrane</keyword>
<comment type="subcellular location">
    <subcellularLocation>
        <location evidence="1">Membrane</location>
        <topology evidence="1">Multi-pass membrane protein</topology>
    </subcellularLocation>
</comment>
<dbReference type="AlphaFoldDB" id="A0AAN8WGL2"/>
<comment type="caution">
    <text evidence="9">The sequence shown here is derived from an EMBL/GenBank/DDBJ whole genome shotgun (WGS) entry which is preliminary data.</text>
</comment>
<dbReference type="PROSITE" id="PS50261">
    <property type="entry name" value="G_PROTEIN_RECEP_F2_4"/>
    <property type="match status" value="1"/>
</dbReference>
<evidence type="ECO:0000259" key="8">
    <source>
        <dbReference type="PROSITE" id="PS50261"/>
    </source>
</evidence>
<protein>
    <submittedName>
        <fullName evidence="9">Uncharacterized protein</fullName>
    </submittedName>
</protein>
<dbReference type="PANTHER" id="PTHR12011">
    <property type="entry name" value="ADHESION G-PROTEIN COUPLED RECEPTOR"/>
    <property type="match status" value="1"/>
</dbReference>
<dbReference type="PANTHER" id="PTHR12011:SF347">
    <property type="entry name" value="FI21270P1-RELATED"/>
    <property type="match status" value="1"/>
</dbReference>
<dbReference type="InterPro" id="IPR046338">
    <property type="entry name" value="GAIN_dom_sf"/>
</dbReference>
<sequence>TWSPEGCRVVNTTSHVTYCSCQHLTMISIITDIHNYVGRDHVLDVIGTVLSSASCLALAIAFCIFHFYKSISSPRVTITKQLCLSLGMGQLLLLFLLDRDFLKLSERACSVSAMILHYWMTSAIFWMLAEGLHLLQTVTDVLSHVSYMPAYWALGYGVPLVMVVITLLVAYGLGQWSLQGAYAPPDSE</sequence>
<accession>A0AAN8WGL2</accession>
<dbReference type="Gene3D" id="1.20.1070.10">
    <property type="entry name" value="Rhodopsin 7-helix transmembrane proteins"/>
    <property type="match status" value="1"/>
</dbReference>
<evidence type="ECO:0000256" key="3">
    <source>
        <dbReference type="ARBA" id="ARBA00022989"/>
    </source>
</evidence>
<dbReference type="Pfam" id="PF01825">
    <property type="entry name" value="GPS"/>
    <property type="match status" value="1"/>
</dbReference>
<dbReference type="GO" id="GO:0005886">
    <property type="term" value="C:plasma membrane"/>
    <property type="evidence" value="ECO:0007669"/>
    <property type="project" value="TreeGrafter"/>
</dbReference>
<keyword evidence="3 6" id="KW-1133">Transmembrane helix</keyword>
<evidence type="ECO:0000256" key="2">
    <source>
        <dbReference type="ARBA" id="ARBA00022692"/>
    </source>
</evidence>
<dbReference type="PROSITE" id="PS50221">
    <property type="entry name" value="GAIN_B"/>
    <property type="match status" value="1"/>
</dbReference>
<evidence type="ECO:0000256" key="5">
    <source>
        <dbReference type="ARBA" id="ARBA00023157"/>
    </source>
</evidence>
<dbReference type="EMBL" id="JAXCGZ010023286">
    <property type="protein sequence ID" value="KAK7014432.1"/>
    <property type="molecule type" value="Genomic_DNA"/>
</dbReference>
<dbReference type="InterPro" id="IPR000832">
    <property type="entry name" value="GPCR_2_secretin-like"/>
</dbReference>
<evidence type="ECO:0000259" key="7">
    <source>
        <dbReference type="PROSITE" id="PS50221"/>
    </source>
</evidence>
<evidence type="ECO:0000256" key="4">
    <source>
        <dbReference type="ARBA" id="ARBA00023136"/>
    </source>
</evidence>